<protein>
    <submittedName>
        <fullName evidence="1">Uncharacterized protein</fullName>
    </submittedName>
</protein>
<keyword evidence="2" id="KW-1185">Reference proteome</keyword>
<organism evidence="1 2">
    <name type="scientific">Cryobacterium luteum</name>
    <dbReference type="NCBI Taxonomy" id="1424661"/>
    <lineage>
        <taxon>Bacteria</taxon>
        <taxon>Bacillati</taxon>
        <taxon>Actinomycetota</taxon>
        <taxon>Actinomycetes</taxon>
        <taxon>Micrococcales</taxon>
        <taxon>Microbacteriaceae</taxon>
        <taxon>Cryobacterium</taxon>
    </lineage>
</organism>
<dbReference type="RefSeq" id="WP_092109040.1">
    <property type="nucleotide sequence ID" value="NZ_FOCN01000005.1"/>
</dbReference>
<sequence>MRQKGRTRFELILADHGPQLFFLRRVNEREADAYFNHPSRPEHLRQLSVFAESLTVPWEHGISTASLVPR</sequence>
<dbReference type="EMBL" id="SOFF01000041">
    <property type="protein sequence ID" value="TFB85493.1"/>
    <property type="molecule type" value="Genomic_DNA"/>
</dbReference>
<accession>A0A1H8F2X9</accession>
<evidence type="ECO:0000313" key="1">
    <source>
        <dbReference type="EMBL" id="TFB85493.1"/>
    </source>
</evidence>
<dbReference type="AlphaFoldDB" id="A0A1H8F2X9"/>
<reference evidence="1 2" key="1">
    <citation type="submission" date="2019-03" db="EMBL/GenBank/DDBJ databases">
        <title>Genomics of glacier-inhabiting Cryobacterium strains.</title>
        <authorList>
            <person name="Liu Q."/>
            <person name="Xin Y.-H."/>
        </authorList>
    </citation>
    <scope>NUCLEOTIDE SEQUENCE [LARGE SCALE GENOMIC DNA]</scope>
    <source>
        <strain evidence="1 2">Hh15</strain>
    </source>
</reference>
<dbReference type="OrthoDB" id="10004873at2"/>
<proteinExistence type="predicted"/>
<name>A0A1H8F2X9_9MICO</name>
<comment type="caution">
    <text evidence="1">The sequence shown here is derived from an EMBL/GenBank/DDBJ whole genome shotgun (WGS) entry which is preliminary data.</text>
</comment>
<gene>
    <name evidence="1" type="ORF">E3O10_15280</name>
</gene>
<dbReference type="Proteomes" id="UP000297654">
    <property type="component" value="Unassembled WGS sequence"/>
</dbReference>
<evidence type="ECO:0000313" key="2">
    <source>
        <dbReference type="Proteomes" id="UP000297654"/>
    </source>
</evidence>
<dbReference type="STRING" id="1424661.SAMN05216281_105168"/>